<dbReference type="Proteomes" id="UP000265663">
    <property type="component" value="Unassembled WGS sequence"/>
</dbReference>
<feature type="region of interest" description="Disordered" evidence="1">
    <location>
        <begin position="62"/>
        <end position="104"/>
    </location>
</feature>
<organism evidence="2 3">
    <name type="scientific">Pyrenophora seminiperda CCB06</name>
    <dbReference type="NCBI Taxonomy" id="1302712"/>
    <lineage>
        <taxon>Eukaryota</taxon>
        <taxon>Fungi</taxon>
        <taxon>Dikarya</taxon>
        <taxon>Ascomycota</taxon>
        <taxon>Pezizomycotina</taxon>
        <taxon>Dothideomycetes</taxon>
        <taxon>Pleosporomycetidae</taxon>
        <taxon>Pleosporales</taxon>
        <taxon>Pleosporineae</taxon>
        <taxon>Pleosporaceae</taxon>
        <taxon>Pyrenophora</taxon>
    </lineage>
</organism>
<feature type="compositionally biased region" description="Polar residues" evidence="1">
    <location>
        <begin position="62"/>
        <end position="78"/>
    </location>
</feature>
<reference evidence="2 3" key="1">
    <citation type="journal article" date="2014" name="PLoS ONE">
        <title>De novo Genome Assembly of the Fungal Plant Pathogen Pyrenophora semeniperda.</title>
        <authorList>
            <person name="Soliai M.M."/>
            <person name="Meyer S.E."/>
            <person name="Udall J.A."/>
            <person name="Elzinga D.E."/>
            <person name="Hermansen R.A."/>
            <person name="Bodily P.M."/>
            <person name="Hart A.A."/>
            <person name="Coleman C.E."/>
        </authorList>
    </citation>
    <scope>NUCLEOTIDE SEQUENCE [LARGE SCALE GENOMIC DNA]</scope>
    <source>
        <strain evidence="2 3">CCB06</strain>
        <tissue evidence="2">Mycelium</tissue>
    </source>
</reference>
<dbReference type="AlphaFoldDB" id="A0A3M7M4X3"/>
<name>A0A3M7M4X3_9PLEO</name>
<gene>
    <name evidence="2" type="ORF">GMOD_00006359</name>
</gene>
<keyword evidence="3" id="KW-1185">Reference proteome</keyword>
<proteinExistence type="predicted"/>
<protein>
    <submittedName>
        <fullName evidence="2">Uncharacterized protein</fullName>
    </submittedName>
</protein>
<evidence type="ECO:0000256" key="1">
    <source>
        <dbReference type="SAM" id="MobiDB-lite"/>
    </source>
</evidence>
<evidence type="ECO:0000313" key="2">
    <source>
        <dbReference type="EMBL" id="RMZ69532.1"/>
    </source>
</evidence>
<dbReference type="OrthoDB" id="3671123at2759"/>
<evidence type="ECO:0000313" key="3">
    <source>
        <dbReference type="Proteomes" id="UP000265663"/>
    </source>
</evidence>
<accession>A0A3M7M4X3</accession>
<sequence length="331" mass="38152">MTISKRESRLRRWTKKLGGCLRHCQPHRRYKSKYMEIEKASSQPIHQITMQDSSRNIIYGRQQQSAKKFESEGSTGNDRGSMRALPSIGKLRSSAPQNGHRDRTIRVVDPSKSSLLLGRASYNNTVESLHKQPEILRKHPHGVLPWKESFQIQKAINRAIPQHSTHKHDSATDLSLRPLQTRPLESRRCYGSSKPTTKPATGARICHRRPINPQTAFTSNTIAGWDQDWDKPLQHSIGDIKTIWKTESHRLMVRNKDSLRHLESDKVMREKVKDGMEADMRQQPQMRSIASIDEMSEEDRLANEEWTDIAAQIATEGPDIRKVRSISYRQR</sequence>
<dbReference type="EMBL" id="KE747818">
    <property type="protein sequence ID" value="RMZ69532.1"/>
    <property type="molecule type" value="Genomic_DNA"/>
</dbReference>